<keyword evidence="2" id="KW-0472">Membrane</keyword>
<dbReference type="InterPro" id="IPR021013">
    <property type="entry name" value="ATPase_Vma12"/>
</dbReference>
<organism evidence="3 4">
    <name type="scientific">Gymnopilus dilepis</name>
    <dbReference type="NCBI Taxonomy" id="231916"/>
    <lineage>
        <taxon>Eukaryota</taxon>
        <taxon>Fungi</taxon>
        <taxon>Dikarya</taxon>
        <taxon>Basidiomycota</taxon>
        <taxon>Agaricomycotina</taxon>
        <taxon>Agaricomycetes</taxon>
        <taxon>Agaricomycetidae</taxon>
        <taxon>Agaricales</taxon>
        <taxon>Agaricineae</taxon>
        <taxon>Hymenogastraceae</taxon>
        <taxon>Gymnopilus</taxon>
    </lineage>
</organism>
<name>A0A409YJH0_9AGAR</name>
<sequence>MSISTTDINISLEPHLIANLQRIYPLLPLDTARQLERYIADPPPNVIPYNILFEISQWARSEGAKEPLKSNQLDPLDYSMIALLAGTTTSPERKFGTYVPPKDPEQVAADRMRERKAITYLVNALLSVGCVGFAAWWAADKTGWKDEWRVLFAFFAAIVVAISEAGLYIIWQSRASKAQQPRKQRLSALHKKVDSGTAAEDDPIDEAKPVVTSANDEPATLRQRR</sequence>
<keyword evidence="4" id="KW-1185">Reference proteome</keyword>
<comment type="caution">
    <text evidence="3">The sequence shown here is derived from an EMBL/GenBank/DDBJ whole genome shotgun (WGS) entry which is preliminary data.</text>
</comment>
<dbReference type="Pfam" id="PF11712">
    <property type="entry name" value="Vma12"/>
    <property type="match status" value="1"/>
</dbReference>
<dbReference type="OrthoDB" id="3193718at2759"/>
<feature type="transmembrane region" description="Helical" evidence="2">
    <location>
        <begin position="120"/>
        <end position="139"/>
    </location>
</feature>
<feature type="compositionally biased region" description="Basic residues" evidence="1">
    <location>
        <begin position="181"/>
        <end position="190"/>
    </location>
</feature>
<evidence type="ECO:0000256" key="1">
    <source>
        <dbReference type="SAM" id="MobiDB-lite"/>
    </source>
</evidence>
<reference evidence="3 4" key="1">
    <citation type="journal article" date="2018" name="Evol. Lett.">
        <title>Horizontal gene cluster transfer increased hallucinogenic mushroom diversity.</title>
        <authorList>
            <person name="Reynolds H.T."/>
            <person name="Vijayakumar V."/>
            <person name="Gluck-Thaler E."/>
            <person name="Korotkin H.B."/>
            <person name="Matheny P.B."/>
            <person name="Slot J.C."/>
        </authorList>
    </citation>
    <scope>NUCLEOTIDE SEQUENCE [LARGE SCALE GENOMIC DNA]</scope>
    <source>
        <strain evidence="3 4">SRW20</strain>
    </source>
</reference>
<feature type="region of interest" description="Disordered" evidence="1">
    <location>
        <begin position="181"/>
        <end position="225"/>
    </location>
</feature>
<evidence type="ECO:0000256" key="2">
    <source>
        <dbReference type="SAM" id="Phobius"/>
    </source>
</evidence>
<accession>A0A409YJH0</accession>
<dbReference type="GO" id="GO:0070072">
    <property type="term" value="P:vacuolar proton-transporting V-type ATPase complex assembly"/>
    <property type="evidence" value="ECO:0007669"/>
    <property type="project" value="InterPro"/>
</dbReference>
<proteinExistence type="predicted"/>
<dbReference type="AlphaFoldDB" id="A0A409YJH0"/>
<dbReference type="InParanoid" id="A0A409YJH0"/>
<keyword evidence="2" id="KW-0812">Transmembrane</keyword>
<feature type="transmembrane region" description="Helical" evidence="2">
    <location>
        <begin position="151"/>
        <end position="171"/>
    </location>
</feature>
<evidence type="ECO:0000313" key="3">
    <source>
        <dbReference type="EMBL" id="PPR03189.1"/>
    </source>
</evidence>
<gene>
    <name evidence="3" type="ORF">CVT26_008037</name>
</gene>
<evidence type="ECO:0000313" key="4">
    <source>
        <dbReference type="Proteomes" id="UP000284706"/>
    </source>
</evidence>
<dbReference type="Proteomes" id="UP000284706">
    <property type="component" value="Unassembled WGS sequence"/>
</dbReference>
<protein>
    <submittedName>
        <fullName evidence="3">Uncharacterized protein</fullName>
    </submittedName>
</protein>
<keyword evidence="2" id="KW-1133">Transmembrane helix</keyword>
<dbReference type="EMBL" id="NHYE01000764">
    <property type="protein sequence ID" value="PPR03189.1"/>
    <property type="molecule type" value="Genomic_DNA"/>
</dbReference>